<dbReference type="OrthoDB" id="5338121at2759"/>
<dbReference type="GeneID" id="41996675"/>
<evidence type="ECO:0000256" key="1">
    <source>
        <dbReference type="SAM" id="SignalP"/>
    </source>
</evidence>
<gene>
    <name evidence="2" type="ORF">FIESC28_07238</name>
</gene>
<feature type="signal peptide" evidence="1">
    <location>
        <begin position="1"/>
        <end position="18"/>
    </location>
</feature>
<dbReference type="RefSeq" id="XP_031014495.1">
    <property type="nucleotide sequence ID" value="XM_031161379.1"/>
</dbReference>
<comment type="caution">
    <text evidence="2">The sequence shown here is derived from an EMBL/GenBank/DDBJ whole genome shotgun (WGS) entry which is preliminary data.</text>
</comment>
<accession>A0A366REK7</accession>
<dbReference type="EMBL" id="QKXC01000153">
    <property type="protein sequence ID" value="RBR15597.1"/>
    <property type="molecule type" value="Genomic_DNA"/>
</dbReference>
<evidence type="ECO:0000313" key="2">
    <source>
        <dbReference type="EMBL" id="RBR15597.1"/>
    </source>
</evidence>
<evidence type="ECO:0008006" key="4">
    <source>
        <dbReference type="Google" id="ProtNLM"/>
    </source>
</evidence>
<feature type="chain" id="PRO_5016652764" description="Cyanovirin-N domain-containing protein" evidence="1">
    <location>
        <begin position="19"/>
        <end position="152"/>
    </location>
</feature>
<evidence type="ECO:0000313" key="3">
    <source>
        <dbReference type="Proteomes" id="UP000253153"/>
    </source>
</evidence>
<keyword evidence="3" id="KW-1185">Reference proteome</keyword>
<organism evidence="2 3">
    <name type="scientific">Fusarium coffeatum</name>
    <dbReference type="NCBI Taxonomy" id="231269"/>
    <lineage>
        <taxon>Eukaryota</taxon>
        <taxon>Fungi</taxon>
        <taxon>Dikarya</taxon>
        <taxon>Ascomycota</taxon>
        <taxon>Pezizomycotina</taxon>
        <taxon>Sordariomycetes</taxon>
        <taxon>Hypocreomycetidae</taxon>
        <taxon>Hypocreales</taxon>
        <taxon>Nectriaceae</taxon>
        <taxon>Fusarium</taxon>
        <taxon>Fusarium incarnatum-equiseti species complex</taxon>
    </lineage>
</organism>
<sequence length="152" mass="16103">MLAISAYAIVLFCSSVQAGVGPVLKRDDFHGFPVGDVCLFQGGGPVGVANAVCAGSDGNAHTDKITCPDQGVAERICGRDDENEYVRDNCKVIDGSGTYCTTNKVHTDEYEYYNRCYCVNGNFCCDQNAEVPGGESPVDYFKGAGCSCGDPI</sequence>
<protein>
    <recommendedName>
        <fullName evidence="4">Cyanovirin-N domain-containing protein</fullName>
    </recommendedName>
</protein>
<reference evidence="2 3" key="1">
    <citation type="submission" date="2018-06" db="EMBL/GenBank/DDBJ databases">
        <title>Fusarium incarnatum-equiseti species complex species 28.</title>
        <authorList>
            <person name="Gardiner D.M."/>
        </authorList>
    </citation>
    <scope>NUCLEOTIDE SEQUENCE [LARGE SCALE GENOMIC DNA]</scope>
    <source>
        <strain evidence="2 3">FIESC_28</strain>
    </source>
</reference>
<proteinExistence type="predicted"/>
<keyword evidence="1" id="KW-0732">Signal</keyword>
<dbReference type="Proteomes" id="UP000253153">
    <property type="component" value="Unassembled WGS sequence"/>
</dbReference>
<name>A0A366REK7_9HYPO</name>
<dbReference type="AlphaFoldDB" id="A0A366REK7"/>